<dbReference type="RefSeq" id="WP_188511285.1">
    <property type="nucleotide sequence ID" value="NZ_BMGB01000002.1"/>
</dbReference>
<evidence type="ECO:0000259" key="1">
    <source>
        <dbReference type="Pfam" id="PF00535"/>
    </source>
</evidence>
<keyword evidence="2" id="KW-0808">Transferase</keyword>
<dbReference type="Proteomes" id="UP000606922">
    <property type="component" value="Unassembled WGS sequence"/>
</dbReference>
<proteinExistence type="predicted"/>
<sequence>MSVISVVIPVYNDSQMLRRCLAALAAQSRPADEIVVVDNGSTDDSAAVAREHGVRIVVEPQRGIAAASAAGFDAALGDLLVRLDADSVPDPGWLQHIEQRFDADATLDAATATAEFNDTGRFAAWVGRVVYLGGYFRGMQLMLGHPPLFGSNLALRATAWRVMRDGFHRYNATVHDDLDLSFQVRPGMVVLYDAGMRMQISGRPFDSAWLFAIRSWRGVATIALNWPGWIDRRVRFTRVENARTISAPVTRDSAPSLP</sequence>
<name>A0A916WM26_9MICO</name>
<dbReference type="CDD" id="cd00761">
    <property type="entry name" value="Glyco_tranf_GTA_type"/>
    <property type="match status" value="1"/>
</dbReference>
<dbReference type="GO" id="GO:0016740">
    <property type="term" value="F:transferase activity"/>
    <property type="evidence" value="ECO:0007669"/>
    <property type="project" value="UniProtKB-KW"/>
</dbReference>
<dbReference type="InterPro" id="IPR029044">
    <property type="entry name" value="Nucleotide-diphossugar_trans"/>
</dbReference>
<dbReference type="Pfam" id="PF00535">
    <property type="entry name" value="Glycos_transf_2"/>
    <property type="match status" value="1"/>
</dbReference>
<dbReference type="SUPFAM" id="SSF53448">
    <property type="entry name" value="Nucleotide-diphospho-sugar transferases"/>
    <property type="match status" value="1"/>
</dbReference>
<dbReference type="InterPro" id="IPR050834">
    <property type="entry name" value="Glycosyltransf_2"/>
</dbReference>
<protein>
    <submittedName>
        <fullName evidence="2">Glycosyl transferase family A</fullName>
    </submittedName>
</protein>
<dbReference type="PANTHER" id="PTHR43685">
    <property type="entry name" value="GLYCOSYLTRANSFERASE"/>
    <property type="match status" value="1"/>
</dbReference>
<feature type="domain" description="Glycosyltransferase 2-like" evidence="1">
    <location>
        <begin position="5"/>
        <end position="139"/>
    </location>
</feature>
<accession>A0A916WM26</accession>
<gene>
    <name evidence="2" type="ORF">GCM10010979_26680</name>
</gene>
<dbReference type="AlphaFoldDB" id="A0A916WM26"/>
<dbReference type="PANTHER" id="PTHR43685:SF14">
    <property type="entry name" value="GLYCOSYLTRANSFERASE 2-LIKE DOMAIN-CONTAINING PROTEIN"/>
    <property type="match status" value="1"/>
</dbReference>
<dbReference type="InterPro" id="IPR001173">
    <property type="entry name" value="Glyco_trans_2-like"/>
</dbReference>
<organism evidence="2 3">
    <name type="scientific">Conyzicola nivalis</name>
    <dbReference type="NCBI Taxonomy" id="1477021"/>
    <lineage>
        <taxon>Bacteria</taxon>
        <taxon>Bacillati</taxon>
        <taxon>Actinomycetota</taxon>
        <taxon>Actinomycetes</taxon>
        <taxon>Micrococcales</taxon>
        <taxon>Microbacteriaceae</taxon>
        <taxon>Conyzicola</taxon>
    </lineage>
</organism>
<comment type="caution">
    <text evidence="2">The sequence shown here is derived from an EMBL/GenBank/DDBJ whole genome shotgun (WGS) entry which is preliminary data.</text>
</comment>
<evidence type="ECO:0000313" key="3">
    <source>
        <dbReference type="Proteomes" id="UP000606922"/>
    </source>
</evidence>
<evidence type="ECO:0000313" key="2">
    <source>
        <dbReference type="EMBL" id="GGB11051.1"/>
    </source>
</evidence>
<dbReference type="Gene3D" id="3.90.550.10">
    <property type="entry name" value="Spore Coat Polysaccharide Biosynthesis Protein SpsA, Chain A"/>
    <property type="match status" value="1"/>
</dbReference>
<reference evidence="2" key="2">
    <citation type="submission" date="2020-09" db="EMBL/GenBank/DDBJ databases">
        <authorList>
            <person name="Sun Q."/>
            <person name="Zhou Y."/>
        </authorList>
    </citation>
    <scope>NUCLEOTIDE SEQUENCE</scope>
    <source>
        <strain evidence="2">CGMCC 1.12813</strain>
    </source>
</reference>
<dbReference type="EMBL" id="BMGB01000002">
    <property type="protein sequence ID" value="GGB11051.1"/>
    <property type="molecule type" value="Genomic_DNA"/>
</dbReference>
<keyword evidence="3" id="KW-1185">Reference proteome</keyword>
<reference evidence="2" key="1">
    <citation type="journal article" date="2014" name="Int. J. Syst. Evol. Microbiol.">
        <title>Complete genome sequence of Corynebacterium casei LMG S-19264T (=DSM 44701T), isolated from a smear-ripened cheese.</title>
        <authorList>
            <consortium name="US DOE Joint Genome Institute (JGI-PGF)"/>
            <person name="Walter F."/>
            <person name="Albersmeier A."/>
            <person name="Kalinowski J."/>
            <person name="Ruckert C."/>
        </authorList>
    </citation>
    <scope>NUCLEOTIDE SEQUENCE</scope>
    <source>
        <strain evidence="2">CGMCC 1.12813</strain>
    </source>
</reference>